<dbReference type="PROSITE" id="PS51012">
    <property type="entry name" value="ABC_TM2"/>
    <property type="match status" value="1"/>
</dbReference>
<evidence type="ECO:0000313" key="11">
    <source>
        <dbReference type="EMBL" id="NEU71634.1"/>
    </source>
</evidence>
<dbReference type="Proteomes" id="UP000031549">
    <property type="component" value="Unassembled WGS sequence"/>
</dbReference>
<sequence length="280" mass="32030">MSSQEIASKHELVIEAGRAEKQYWKDLWRYRELFYFLAWRDILVRYKQTAIGMAWALIRPFLTMVVFTVVFGNIAKLPSEGVPYPILVFAALLPWQFFSTALAECSNSLVSNANLISKVYFPRLIVPISAVIVSFVDFMVSGMILLGLMAWYNFVPSWRILTLPLFIGIAFAASIGVGLWLAALNVEYRDFRYIVPFIVQFGLYISPVGFSSNRVPEQWRLLYSLNPMVGVIDGFRWAILGGTSKIYMPGFMLSVGLVFFLLISGIWYFRKMERTFADVI</sequence>
<evidence type="ECO:0000259" key="10">
    <source>
        <dbReference type="PROSITE" id="PS51012"/>
    </source>
</evidence>
<proteinExistence type="inferred from homology"/>
<feature type="transmembrane region" description="Helical" evidence="9">
    <location>
        <begin position="84"/>
        <end position="103"/>
    </location>
</feature>
<evidence type="ECO:0000256" key="4">
    <source>
        <dbReference type="ARBA" id="ARBA00022475"/>
    </source>
</evidence>
<organism evidence="11 12">
    <name type="scientific">Hassallia byssoidea VB512170</name>
    <dbReference type="NCBI Taxonomy" id="1304833"/>
    <lineage>
        <taxon>Bacteria</taxon>
        <taxon>Bacillati</taxon>
        <taxon>Cyanobacteriota</taxon>
        <taxon>Cyanophyceae</taxon>
        <taxon>Nostocales</taxon>
        <taxon>Tolypothrichaceae</taxon>
        <taxon>Hassallia</taxon>
    </lineage>
</organism>
<dbReference type="Pfam" id="PF01061">
    <property type="entry name" value="ABC2_membrane"/>
    <property type="match status" value="1"/>
</dbReference>
<evidence type="ECO:0000256" key="9">
    <source>
        <dbReference type="RuleBase" id="RU361157"/>
    </source>
</evidence>
<feature type="transmembrane region" description="Helical" evidence="9">
    <location>
        <begin position="124"/>
        <end position="152"/>
    </location>
</feature>
<keyword evidence="4 9" id="KW-1003">Cell membrane</keyword>
<dbReference type="PANTHER" id="PTHR30413:SF8">
    <property type="entry name" value="TRANSPORT PERMEASE PROTEIN"/>
    <property type="match status" value="1"/>
</dbReference>
<dbReference type="AlphaFoldDB" id="A0A846H4S4"/>
<dbReference type="InterPro" id="IPR047817">
    <property type="entry name" value="ABC2_TM_bact-type"/>
</dbReference>
<feature type="transmembrane region" description="Helical" evidence="9">
    <location>
        <begin position="50"/>
        <end position="72"/>
    </location>
</feature>
<keyword evidence="8 9" id="KW-0472">Membrane</keyword>
<keyword evidence="6 9" id="KW-0812">Transmembrane</keyword>
<keyword evidence="7 9" id="KW-1133">Transmembrane helix</keyword>
<accession>A0A846H4S4</accession>
<feature type="transmembrane region" description="Helical" evidence="9">
    <location>
        <begin position="193"/>
        <end position="210"/>
    </location>
</feature>
<name>A0A846H4S4_9CYAN</name>
<keyword evidence="12" id="KW-1185">Reference proteome</keyword>
<feature type="transmembrane region" description="Helical" evidence="9">
    <location>
        <begin position="246"/>
        <end position="269"/>
    </location>
</feature>
<evidence type="ECO:0000256" key="5">
    <source>
        <dbReference type="ARBA" id="ARBA00022519"/>
    </source>
</evidence>
<feature type="domain" description="ABC transmembrane type-2" evidence="10">
    <location>
        <begin position="51"/>
        <end position="272"/>
    </location>
</feature>
<keyword evidence="3 9" id="KW-0813">Transport</keyword>
<evidence type="ECO:0000256" key="2">
    <source>
        <dbReference type="ARBA" id="ARBA00007783"/>
    </source>
</evidence>
<evidence type="ECO:0000256" key="8">
    <source>
        <dbReference type="ARBA" id="ARBA00023136"/>
    </source>
</evidence>
<evidence type="ECO:0000256" key="6">
    <source>
        <dbReference type="ARBA" id="ARBA00022692"/>
    </source>
</evidence>
<evidence type="ECO:0000256" key="7">
    <source>
        <dbReference type="ARBA" id="ARBA00022989"/>
    </source>
</evidence>
<dbReference type="GO" id="GO:0005886">
    <property type="term" value="C:plasma membrane"/>
    <property type="evidence" value="ECO:0007669"/>
    <property type="project" value="UniProtKB-SubCell"/>
</dbReference>
<comment type="subcellular location">
    <subcellularLocation>
        <location evidence="1">Cell inner membrane</location>
        <topology evidence="1">Multi-pass membrane protein</topology>
    </subcellularLocation>
    <subcellularLocation>
        <location evidence="9">Cell membrane</location>
        <topology evidence="9">Multi-pass membrane protein</topology>
    </subcellularLocation>
</comment>
<keyword evidence="5" id="KW-0997">Cell inner membrane</keyword>
<feature type="transmembrane region" description="Helical" evidence="9">
    <location>
        <begin position="158"/>
        <end position="181"/>
    </location>
</feature>
<dbReference type="PANTHER" id="PTHR30413">
    <property type="entry name" value="INNER MEMBRANE TRANSPORT PERMEASE"/>
    <property type="match status" value="1"/>
</dbReference>
<gene>
    <name evidence="11" type="ORF">PI95_003295</name>
</gene>
<dbReference type="GO" id="GO:0140359">
    <property type="term" value="F:ABC-type transporter activity"/>
    <property type="evidence" value="ECO:0007669"/>
    <property type="project" value="InterPro"/>
</dbReference>
<comment type="similarity">
    <text evidence="2 9">Belongs to the ABC-2 integral membrane protein family.</text>
</comment>
<evidence type="ECO:0000256" key="3">
    <source>
        <dbReference type="ARBA" id="ARBA00022448"/>
    </source>
</evidence>
<protein>
    <recommendedName>
        <fullName evidence="9">Transport permease protein</fullName>
    </recommendedName>
</protein>
<comment type="caution">
    <text evidence="11">The sequence shown here is derived from an EMBL/GenBank/DDBJ whole genome shotgun (WGS) entry which is preliminary data.</text>
</comment>
<dbReference type="RefSeq" id="WP_039752653.1">
    <property type="nucleotide sequence ID" value="NZ_JTCM02000004.1"/>
</dbReference>
<dbReference type="EMBL" id="JTCM02000004">
    <property type="protein sequence ID" value="NEU71634.1"/>
    <property type="molecule type" value="Genomic_DNA"/>
</dbReference>
<reference evidence="11 12" key="1">
    <citation type="journal article" date="2015" name="Genome Announc.">
        <title>Draft Genome Sequence of Cyanobacterium Hassallia byssoidea Strain VB512170, Isolated from Monuments in India.</title>
        <authorList>
            <person name="Singh D."/>
            <person name="Chandrababunaidu M.M."/>
            <person name="Panda A."/>
            <person name="Sen D."/>
            <person name="Bhattacharyya S."/>
            <person name="Adhikary S.P."/>
            <person name="Tripathy S."/>
        </authorList>
    </citation>
    <scope>NUCLEOTIDE SEQUENCE [LARGE SCALE GENOMIC DNA]</scope>
    <source>
        <strain evidence="11 12">VB512170</strain>
    </source>
</reference>
<dbReference type="InterPro" id="IPR013525">
    <property type="entry name" value="ABC2_TM"/>
</dbReference>
<evidence type="ECO:0000256" key="1">
    <source>
        <dbReference type="ARBA" id="ARBA00004429"/>
    </source>
</evidence>
<evidence type="ECO:0000313" key="12">
    <source>
        <dbReference type="Proteomes" id="UP000031549"/>
    </source>
</evidence>
<dbReference type="GO" id="GO:0015920">
    <property type="term" value="P:lipopolysaccharide transport"/>
    <property type="evidence" value="ECO:0007669"/>
    <property type="project" value="TreeGrafter"/>
</dbReference>